<dbReference type="PANTHER" id="PTHR12934:SF11">
    <property type="entry name" value="LARGE RIBOSOMAL SUBUNIT PROTEIN UL15M"/>
    <property type="match status" value="1"/>
</dbReference>
<dbReference type="HAMAP" id="MF_01341">
    <property type="entry name" value="Ribosomal_uL15"/>
    <property type="match status" value="1"/>
</dbReference>
<organism evidence="8">
    <name type="scientific">Octactis speculum</name>
    <dbReference type="NCBI Taxonomy" id="3111310"/>
    <lineage>
        <taxon>Eukaryota</taxon>
        <taxon>Sar</taxon>
        <taxon>Stramenopiles</taxon>
        <taxon>Ochrophyta</taxon>
        <taxon>Dictyochophyceae</taxon>
        <taxon>Dictyochales</taxon>
        <taxon>Dictyochaceae</taxon>
        <taxon>Octactis</taxon>
    </lineage>
</organism>
<dbReference type="InterPro" id="IPR021131">
    <property type="entry name" value="Ribosomal_uL15/eL18"/>
</dbReference>
<feature type="region of interest" description="Disordered" evidence="5">
    <location>
        <begin position="70"/>
        <end position="136"/>
    </location>
</feature>
<evidence type="ECO:0000256" key="6">
    <source>
        <dbReference type="SAM" id="SignalP"/>
    </source>
</evidence>
<keyword evidence="3 4" id="KW-0687">Ribonucleoprotein</keyword>
<feature type="chain" id="PRO_5030926460" description="Large ribosomal subunit protein uL15/eL18 domain-containing protein" evidence="6">
    <location>
        <begin position="18"/>
        <end position="290"/>
    </location>
</feature>
<dbReference type="GO" id="GO:0006412">
    <property type="term" value="P:translation"/>
    <property type="evidence" value="ECO:0007669"/>
    <property type="project" value="InterPro"/>
</dbReference>
<feature type="compositionally biased region" description="Gly residues" evidence="5">
    <location>
        <begin position="86"/>
        <end position="98"/>
    </location>
</feature>
<dbReference type="Gene3D" id="3.100.10.10">
    <property type="match status" value="1"/>
</dbReference>
<dbReference type="InterPro" id="IPR005749">
    <property type="entry name" value="Ribosomal_uL15_bac-type"/>
</dbReference>
<dbReference type="InterPro" id="IPR001196">
    <property type="entry name" value="Ribosomal_uL15_CS"/>
</dbReference>
<dbReference type="PROSITE" id="PS00475">
    <property type="entry name" value="RIBOSOMAL_L15"/>
    <property type="match status" value="1"/>
</dbReference>
<evidence type="ECO:0000256" key="2">
    <source>
        <dbReference type="ARBA" id="ARBA00022980"/>
    </source>
</evidence>
<dbReference type="GO" id="GO:0005762">
    <property type="term" value="C:mitochondrial large ribosomal subunit"/>
    <property type="evidence" value="ECO:0007669"/>
    <property type="project" value="TreeGrafter"/>
</dbReference>
<evidence type="ECO:0000256" key="4">
    <source>
        <dbReference type="RuleBase" id="RU003888"/>
    </source>
</evidence>
<sequence length="290" mass="31514">MTRVFVLLSALLTVATGFVISTRKLPIAPCRPHTETSQLSMKLFDWKRREADESAINDVENIIFTETNVRPAPGSRHKKTRKGRGISAGQGATCGFGMRGQSSRSGRPERPGFEGGQNPLYRRTPKLRGRPLGPGHKRVIYKPIKLDSLNSNADGSTVTTVELVTATKQPNKCGAIYKIVGGGELTAKNLVVNAHAFTASARAAIEENGGTCVVTPLSHVRRKRNDTTPKTEEQIATAAKVAGIAALDEQQKAKREAILEIITKAKADGMQMATDEDLQGWIQREQEVFA</sequence>
<feature type="compositionally biased region" description="Basic residues" evidence="5">
    <location>
        <begin position="123"/>
        <end position="136"/>
    </location>
</feature>
<dbReference type="GO" id="GO:0003735">
    <property type="term" value="F:structural constituent of ribosome"/>
    <property type="evidence" value="ECO:0007669"/>
    <property type="project" value="InterPro"/>
</dbReference>
<evidence type="ECO:0000259" key="7">
    <source>
        <dbReference type="Pfam" id="PF00828"/>
    </source>
</evidence>
<proteinExistence type="inferred from homology"/>
<dbReference type="PANTHER" id="PTHR12934">
    <property type="entry name" value="50S RIBOSOMAL PROTEIN L15"/>
    <property type="match status" value="1"/>
</dbReference>
<dbReference type="NCBIfam" id="TIGR01071">
    <property type="entry name" value="rplO_bact"/>
    <property type="match status" value="1"/>
</dbReference>
<evidence type="ECO:0000256" key="5">
    <source>
        <dbReference type="SAM" id="MobiDB-lite"/>
    </source>
</evidence>
<evidence type="ECO:0000313" key="8">
    <source>
        <dbReference type="EMBL" id="CAD9499431.1"/>
    </source>
</evidence>
<evidence type="ECO:0000256" key="3">
    <source>
        <dbReference type="ARBA" id="ARBA00023274"/>
    </source>
</evidence>
<dbReference type="InterPro" id="IPR030878">
    <property type="entry name" value="Ribosomal_uL15"/>
</dbReference>
<dbReference type="AlphaFoldDB" id="A0A7S2HSR2"/>
<keyword evidence="6" id="KW-0732">Signal</keyword>
<feature type="domain" description="Large ribosomal subunit protein uL15/eL18" evidence="7">
    <location>
        <begin position="144"/>
        <end position="213"/>
    </location>
</feature>
<dbReference type="EMBL" id="HBGS01064284">
    <property type="protein sequence ID" value="CAD9499431.1"/>
    <property type="molecule type" value="Transcribed_RNA"/>
</dbReference>
<gene>
    <name evidence="8" type="ORF">DSPE1174_LOCUS33535</name>
</gene>
<evidence type="ECO:0000256" key="1">
    <source>
        <dbReference type="ARBA" id="ARBA00007320"/>
    </source>
</evidence>
<feature type="compositionally biased region" description="Basic residues" evidence="5">
    <location>
        <begin position="75"/>
        <end position="84"/>
    </location>
</feature>
<protein>
    <recommendedName>
        <fullName evidence="7">Large ribosomal subunit protein uL15/eL18 domain-containing protein</fullName>
    </recommendedName>
</protein>
<comment type="similarity">
    <text evidence="1 4">Belongs to the universal ribosomal protein uL15 family.</text>
</comment>
<dbReference type="Pfam" id="PF00828">
    <property type="entry name" value="Ribosomal_L27A"/>
    <property type="match status" value="1"/>
</dbReference>
<accession>A0A7S2HSR2</accession>
<keyword evidence="2 4" id="KW-0689">Ribosomal protein</keyword>
<dbReference type="InterPro" id="IPR036227">
    <property type="entry name" value="Ribosomal_uL15/eL18_sf"/>
</dbReference>
<feature type="signal peptide" evidence="6">
    <location>
        <begin position="1"/>
        <end position="17"/>
    </location>
</feature>
<reference evidence="8" key="1">
    <citation type="submission" date="2021-01" db="EMBL/GenBank/DDBJ databases">
        <authorList>
            <person name="Corre E."/>
            <person name="Pelletier E."/>
            <person name="Niang G."/>
            <person name="Scheremetjew M."/>
            <person name="Finn R."/>
            <person name="Kale V."/>
            <person name="Holt S."/>
            <person name="Cochrane G."/>
            <person name="Meng A."/>
            <person name="Brown T."/>
            <person name="Cohen L."/>
        </authorList>
    </citation>
    <scope>NUCLEOTIDE SEQUENCE</scope>
    <source>
        <strain evidence="8">CCMP1381</strain>
    </source>
</reference>
<dbReference type="SUPFAM" id="SSF52080">
    <property type="entry name" value="Ribosomal proteins L15p and L18e"/>
    <property type="match status" value="1"/>
</dbReference>
<name>A0A7S2HSR2_9STRA</name>